<dbReference type="EMBL" id="RDQH01000342">
    <property type="protein sequence ID" value="RXH70349.1"/>
    <property type="molecule type" value="Genomic_DNA"/>
</dbReference>
<protein>
    <recommendedName>
        <fullName evidence="3">Nuclear pore protein</fullName>
    </recommendedName>
</protein>
<dbReference type="GO" id="GO:0000972">
    <property type="term" value="P:transcription-dependent tethering of RNA polymerase II gene DNA at nuclear periphery"/>
    <property type="evidence" value="ECO:0007669"/>
    <property type="project" value="TreeGrafter"/>
</dbReference>
<dbReference type="Gene3D" id="1.20.120.1880">
    <property type="entry name" value="Nucleoporin, helical C-terminal domain"/>
    <property type="match status" value="1"/>
</dbReference>
<dbReference type="Proteomes" id="UP000290289">
    <property type="component" value="Chromosome 16"/>
</dbReference>
<name>A0A498HH70_MALDO</name>
<dbReference type="GO" id="GO:0017056">
    <property type="term" value="F:structural constituent of nuclear pore"/>
    <property type="evidence" value="ECO:0007669"/>
    <property type="project" value="InterPro"/>
</dbReference>
<dbReference type="PANTHER" id="PTHR10350">
    <property type="entry name" value="NUCLEAR PORE COMPLEX PROTEIN NUP155"/>
    <property type="match status" value="1"/>
</dbReference>
<organism evidence="1 2">
    <name type="scientific">Malus domestica</name>
    <name type="common">Apple</name>
    <name type="synonym">Pyrus malus</name>
    <dbReference type="NCBI Taxonomy" id="3750"/>
    <lineage>
        <taxon>Eukaryota</taxon>
        <taxon>Viridiplantae</taxon>
        <taxon>Streptophyta</taxon>
        <taxon>Embryophyta</taxon>
        <taxon>Tracheophyta</taxon>
        <taxon>Spermatophyta</taxon>
        <taxon>Magnoliopsida</taxon>
        <taxon>eudicotyledons</taxon>
        <taxon>Gunneridae</taxon>
        <taxon>Pentapetalae</taxon>
        <taxon>rosids</taxon>
        <taxon>fabids</taxon>
        <taxon>Rosales</taxon>
        <taxon>Rosaceae</taxon>
        <taxon>Amygdaloideae</taxon>
        <taxon>Maleae</taxon>
        <taxon>Malus</taxon>
    </lineage>
</organism>
<comment type="caution">
    <text evidence="1">The sequence shown here is derived from an EMBL/GenBank/DDBJ whole genome shotgun (WGS) entry which is preliminary data.</text>
</comment>
<dbReference type="GO" id="GO:0006405">
    <property type="term" value="P:RNA export from nucleus"/>
    <property type="evidence" value="ECO:0007669"/>
    <property type="project" value="TreeGrafter"/>
</dbReference>
<evidence type="ECO:0008006" key="3">
    <source>
        <dbReference type="Google" id="ProtNLM"/>
    </source>
</evidence>
<dbReference type="GO" id="GO:0044611">
    <property type="term" value="C:nuclear pore inner ring"/>
    <property type="evidence" value="ECO:0007669"/>
    <property type="project" value="TreeGrafter"/>
</dbReference>
<evidence type="ECO:0000313" key="1">
    <source>
        <dbReference type="EMBL" id="RXH70349.1"/>
    </source>
</evidence>
<dbReference type="STRING" id="3750.A0A498HH70"/>
<accession>A0A498HH70</accession>
<dbReference type="InterPro" id="IPR042538">
    <property type="entry name" value="Nucleoporin_Nup155_C_3"/>
</dbReference>
<dbReference type="GO" id="GO:0036228">
    <property type="term" value="P:protein localization to nuclear inner membrane"/>
    <property type="evidence" value="ECO:0007669"/>
    <property type="project" value="TreeGrafter"/>
</dbReference>
<gene>
    <name evidence="1" type="ORF">DVH24_007605</name>
</gene>
<dbReference type="SMR" id="A0A498HH70"/>
<dbReference type="GO" id="GO:0006606">
    <property type="term" value="P:protein import into nucleus"/>
    <property type="evidence" value="ECO:0007669"/>
    <property type="project" value="TreeGrafter"/>
</dbReference>
<keyword evidence="2" id="KW-1185">Reference proteome</keyword>
<dbReference type="PANTHER" id="PTHR10350:SF6">
    <property type="entry name" value="NUCLEAR PORE COMPLEX PROTEIN NUP155"/>
    <property type="match status" value="1"/>
</dbReference>
<dbReference type="AlphaFoldDB" id="A0A498HH70"/>
<sequence length="217" mass="23591">MLYFAYYSGDDDSSIVRETWARLIDQALSRGGIAEACAVLKRVGSHIYPGDGAGLPLDTLCLHLEKAAMDRLESGVESVGGEDVARALLAACKGATEPVLNTYDQLLTSGAILPSPNLRLRLLRSVLVVLREWAMSVFAQRMGTSATGASLILGGTFSMEQTAVLNQGVRDKISSAANRYTTEVRRLALPQSQTEAVYHGFRELEESLKSPFSFDRF</sequence>
<proteinExistence type="predicted"/>
<dbReference type="InterPro" id="IPR004870">
    <property type="entry name" value="Nucleoporin_Nup155"/>
</dbReference>
<reference evidence="1 2" key="1">
    <citation type="submission" date="2018-10" db="EMBL/GenBank/DDBJ databases">
        <title>A high-quality apple genome assembly.</title>
        <authorList>
            <person name="Hu J."/>
        </authorList>
    </citation>
    <scope>NUCLEOTIDE SEQUENCE [LARGE SCALE GENOMIC DNA]</scope>
    <source>
        <strain evidence="2">cv. HFTH1</strain>
        <tissue evidence="1">Young leaf</tissue>
    </source>
</reference>
<evidence type="ECO:0000313" key="2">
    <source>
        <dbReference type="Proteomes" id="UP000290289"/>
    </source>
</evidence>